<dbReference type="AlphaFoldDB" id="A0A1I7E1D5"/>
<accession>A0A1I7E1D5</accession>
<protein>
    <submittedName>
        <fullName evidence="1">Uncharacterized protein</fullName>
    </submittedName>
</protein>
<dbReference type="EMBL" id="FPAU01000008">
    <property type="protein sequence ID" value="SFU17750.1"/>
    <property type="molecule type" value="Genomic_DNA"/>
</dbReference>
<organism evidence="1 2">
    <name type="scientific">Kosakonia arachidis</name>
    <dbReference type="NCBI Taxonomy" id="551989"/>
    <lineage>
        <taxon>Bacteria</taxon>
        <taxon>Pseudomonadati</taxon>
        <taxon>Pseudomonadota</taxon>
        <taxon>Gammaproteobacteria</taxon>
        <taxon>Enterobacterales</taxon>
        <taxon>Enterobacteriaceae</taxon>
        <taxon>Kosakonia</taxon>
    </lineage>
</organism>
<evidence type="ECO:0000313" key="2">
    <source>
        <dbReference type="Proteomes" id="UP000199187"/>
    </source>
</evidence>
<evidence type="ECO:0000313" key="1">
    <source>
        <dbReference type="EMBL" id="SFU17750.1"/>
    </source>
</evidence>
<reference evidence="2" key="1">
    <citation type="submission" date="2016-10" db="EMBL/GenBank/DDBJ databases">
        <authorList>
            <person name="Varghese N."/>
            <person name="Submissions S."/>
        </authorList>
    </citation>
    <scope>NUCLEOTIDE SEQUENCE [LARGE SCALE GENOMIC DNA]</scope>
    <source>
        <strain evidence="2">Ah-143</strain>
    </source>
</reference>
<keyword evidence="2" id="KW-1185">Reference proteome</keyword>
<name>A0A1I7E1D5_9ENTR</name>
<sequence>MTILFIRHTDGLSWIKSHADHMDLSPGARRIRWLTALGVRLSPALANNATGAMP</sequence>
<gene>
    <name evidence="1" type="ORF">SAMN05192562_108133</name>
</gene>
<proteinExistence type="predicted"/>
<dbReference type="Proteomes" id="UP000199187">
    <property type="component" value="Unassembled WGS sequence"/>
</dbReference>